<organism evidence="5 6">
    <name type="scientific">Seminavis robusta</name>
    <dbReference type="NCBI Taxonomy" id="568900"/>
    <lineage>
        <taxon>Eukaryota</taxon>
        <taxon>Sar</taxon>
        <taxon>Stramenopiles</taxon>
        <taxon>Ochrophyta</taxon>
        <taxon>Bacillariophyta</taxon>
        <taxon>Bacillariophyceae</taxon>
        <taxon>Bacillariophycidae</taxon>
        <taxon>Naviculales</taxon>
        <taxon>Naviculaceae</taxon>
        <taxon>Seminavis</taxon>
    </lineage>
</organism>
<keyword evidence="6" id="KW-1185">Reference proteome</keyword>
<protein>
    <recommendedName>
        <fullName evidence="4">Large ribosomal subunit protein uL23m</fullName>
    </recommendedName>
</protein>
<dbReference type="InterPro" id="IPR012678">
    <property type="entry name" value="Ribosomal_uL23/eL15/eS24_sf"/>
</dbReference>
<dbReference type="Pfam" id="PF00276">
    <property type="entry name" value="Ribosomal_L23"/>
    <property type="match status" value="1"/>
</dbReference>
<dbReference type="InterPro" id="IPR013025">
    <property type="entry name" value="Ribosomal_uL23-like"/>
</dbReference>
<name>A0A9N8EN36_9STRA</name>
<dbReference type="Gene3D" id="3.30.70.330">
    <property type="match status" value="1"/>
</dbReference>
<keyword evidence="3" id="KW-0687">Ribonucleoprotein</keyword>
<evidence type="ECO:0000256" key="4">
    <source>
        <dbReference type="ARBA" id="ARBA00039977"/>
    </source>
</evidence>
<evidence type="ECO:0000256" key="1">
    <source>
        <dbReference type="ARBA" id="ARBA00006700"/>
    </source>
</evidence>
<dbReference type="GO" id="GO:0032543">
    <property type="term" value="P:mitochondrial translation"/>
    <property type="evidence" value="ECO:0007669"/>
    <property type="project" value="TreeGrafter"/>
</dbReference>
<dbReference type="GO" id="GO:0003735">
    <property type="term" value="F:structural constituent of ribosome"/>
    <property type="evidence" value="ECO:0007669"/>
    <property type="project" value="InterPro"/>
</dbReference>
<keyword evidence="2 5" id="KW-0689">Ribosomal protein</keyword>
<evidence type="ECO:0000256" key="3">
    <source>
        <dbReference type="ARBA" id="ARBA00023274"/>
    </source>
</evidence>
<dbReference type="OrthoDB" id="275582at2759"/>
<evidence type="ECO:0000256" key="2">
    <source>
        <dbReference type="ARBA" id="ARBA00022980"/>
    </source>
</evidence>
<dbReference type="EMBL" id="CAICTM010001257">
    <property type="protein sequence ID" value="CAB9522019.1"/>
    <property type="molecule type" value="Genomic_DNA"/>
</dbReference>
<dbReference type="InterPro" id="IPR012677">
    <property type="entry name" value="Nucleotide-bd_a/b_plait_sf"/>
</dbReference>
<proteinExistence type="inferred from homology"/>
<accession>A0A9N8EN36</accession>
<reference evidence="5" key="1">
    <citation type="submission" date="2020-06" db="EMBL/GenBank/DDBJ databases">
        <authorList>
            <consortium name="Plant Systems Biology data submission"/>
        </authorList>
    </citation>
    <scope>NUCLEOTIDE SEQUENCE</scope>
    <source>
        <strain evidence="5">D6</strain>
    </source>
</reference>
<gene>
    <name evidence="5" type="ORF">SEMRO_1259_G256950.1</name>
</gene>
<comment type="similarity">
    <text evidence="1">Belongs to the universal ribosomal protein uL23 family.</text>
</comment>
<dbReference type="SUPFAM" id="SSF54189">
    <property type="entry name" value="Ribosomal proteins S24e, L23 and L15e"/>
    <property type="match status" value="1"/>
</dbReference>
<dbReference type="AlphaFoldDB" id="A0A9N8EN36"/>
<comment type="caution">
    <text evidence="5">The sequence shown here is derived from an EMBL/GenBank/DDBJ whole genome shotgun (WGS) entry which is preliminary data.</text>
</comment>
<dbReference type="GO" id="GO:0005762">
    <property type="term" value="C:mitochondrial large ribosomal subunit"/>
    <property type="evidence" value="ECO:0007669"/>
    <property type="project" value="TreeGrafter"/>
</dbReference>
<evidence type="ECO:0000313" key="6">
    <source>
        <dbReference type="Proteomes" id="UP001153069"/>
    </source>
</evidence>
<sequence>MWRTFSPMLRAKPGGFRMWMPNMPITLISASDATATMPAKAVFRVLPKMTKHEIKEYLTKIYGLPVKKVNTMNYLGKRKRLQTERKMVYWRYADYKKAIVSFDSSMQSVGTATNLPNLDDDES</sequence>
<dbReference type="PANTHER" id="PTHR12059">
    <property type="entry name" value="RIBOSOMAL PROTEIN L23-RELATED"/>
    <property type="match status" value="1"/>
</dbReference>
<dbReference type="Proteomes" id="UP001153069">
    <property type="component" value="Unassembled WGS sequence"/>
</dbReference>
<dbReference type="PANTHER" id="PTHR12059:SF5">
    <property type="entry name" value="LARGE RIBOSOMAL SUBUNIT PROTEIN UL23M"/>
    <property type="match status" value="1"/>
</dbReference>
<evidence type="ECO:0000313" key="5">
    <source>
        <dbReference type="EMBL" id="CAB9522019.1"/>
    </source>
</evidence>